<dbReference type="Pfam" id="PF10651">
    <property type="entry name" value="BppU_N"/>
    <property type="match status" value="1"/>
</dbReference>
<proteinExistence type="predicted"/>
<dbReference type="AlphaFoldDB" id="A0AAE3WLV9"/>
<feature type="domain" description="BppU N-terminal" evidence="1">
    <location>
        <begin position="7"/>
        <end position="146"/>
    </location>
</feature>
<dbReference type="EMBL" id="VKQA01000002">
    <property type="protein sequence ID" value="MDR4250700.1"/>
    <property type="molecule type" value="Genomic_DNA"/>
</dbReference>
<evidence type="ECO:0000259" key="1">
    <source>
        <dbReference type="Pfam" id="PF10651"/>
    </source>
</evidence>
<dbReference type="Gene3D" id="2.60.40.3350">
    <property type="match status" value="1"/>
</dbReference>
<gene>
    <name evidence="2" type="ORF">FO508_10125</name>
</gene>
<accession>A0AAE3WLV9</accession>
<evidence type="ECO:0000313" key="2">
    <source>
        <dbReference type="EMBL" id="MDR4250700.1"/>
    </source>
</evidence>
<protein>
    <submittedName>
        <fullName evidence="2">Phage baseplate upper protein</fullName>
    </submittedName>
</protein>
<reference evidence="2" key="1">
    <citation type="submission" date="2019-07" db="EMBL/GenBank/DDBJ databases">
        <title>Phylogenomic Reclassification of ATCC Bacillus Strains and Various Taxa within the Genus Bacillus.</title>
        <authorList>
            <person name="Riojas M.A."/>
            <person name="Frank A.M."/>
            <person name="Fenn S.L."/>
            <person name="King S."/>
            <person name="Brower S."/>
            <person name="Hazbon M.H."/>
        </authorList>
    </citation>
    <scope>NUCLEOTIDE SEQUENCE</scope>
    <source>
        <strain evidence="2">ATCC 27142</strain>
    </source>
</reference>
<name>A0AAE3WLV9_BACPU</name>
<dbReference type="RefSeq" id="WP_309415789.1">
    <property type="nucleotide sequence ID" value="NZ_CP187658.1"/>
</dbReference>
<organism evidence="2 3">
    <name type="scientific">Bacillus pumilus</name>
    <name type="common">Bacillus mesentericus</name>
    <dbReference type="NCBI Taxonomy" id="1408"/>
    <lineage>
        <taxon>Bacteria</taxon>
        <taxon>Bacillati</taxon>
        <taxon>Bacillota</taxon>
        <taxon>Bacilli</taxon>
        <taxon>Bacillales</taxon>
        <taxon>Bacillaceae</taxon>
        <taxon>Bacillus</taxon>
    </lineage>
</organism>
<dbReference type="InterPro" id="IPR018913">
    <property type="entry name" value="BppU_N"/>
</dbReference>
<comment type="caution">
    <text evidence="2">The sequence shown here is derived from an EMBL/GenBank/DDBJ whole genome shotgun (WGS) entry which is preliminary data.</text>
</comment>
<sequence length="479" mass="52774">MLAKDGALSFDVNAQTKRPINAAIQFSTQDIKTARLSFKLTKDGVPLPLSAVVGKLVLSMADGSRFVRAIILVNKPEGLAEYVLTADEIRHYGNVKAELILYYTNGQALSVHKFGFNIEQSLIDQNIVPVAEYYIDDFETLRGQINDLYDDVVATVAEIEAKFEDLDNVETKVGAQEKVDAHANNADVHVTPQKKAEWDAKETTTGAQAKVTAHANDAIKHVTNEERSTWNSKETTSGAQQKVDEALRTAKDLMANFQQRKITEDTGLPLISLKDTSGSILESIINNGLGQGTFYAIARSRDLPNTRSFRGFYHMTDATNGKGTFGWVYATDYFNNVYTNYLNNNVWSGWRRILTDADATPTWETPSLGNGWKQYVSPDGFPHTVRYTKDAFGVVEIVGSIAGGALGNNVAAFTLLPDYYPIQSMHFIGVASSVGTANVPQYHRTYIGTDGKVCIQSCSNTANPNEFITFGFRFRAAKV</sequence>
<evidence type="ECO:0000313" key="3">
    <source>
        <dbReference type="Proteomes" id="UP001182042"/>
    </source>
</evidence>
<dbReference type="Proteomes" id="UP001182042">
    <property type="component" value="Unassembled WGS sequence"/>
</dbReference>